<keyword evidence="4" id="KW-1185">Reference proteome</keyword>
<feature type="signal peptide" evidence="2">
    <location>
        <begin position="1"/>
        <end position="22"/>
    </location>
</feature>
<evidence type="ECO:0000313" key="4">
    <source>
        <dbReference type="Proteomes" id="UP000190102"/>
    </source>
</evidence>
<dbReference type="AlphaFoldDB" id="A0A1T4L2M9"/>
<dbReference type="Proteomes" id="UP000190102">
    <property type="component" value="Unassembled WGS sequence"/>
</dbReference>
<proteinExistence type="predicted"/>
<dbReference type="STRING" id="115783.SAMN02745119_00736"/>
<dbReference type="OrthoDB" id="9902406at2"/>
<accession>A0A1T4L2M9</accession>
<evidence type="ECO:0008006" key="5">
    <source>
        <dbReference type="Google" id="ProtNLM"/>
    </source>
</evidence>
<organism evidence="3 4">
    <name type="scientific">Trichlorobacter thiogenes</name>
    <dbReference type="NCBI Taxonomy" id="115783"/>
    <lineage>
        <taxon>Bacteria</taxon>
        <taxon>Pseudomonadati</taxon>
        <taxon>Thermodesulfobacteriota</taxon>
        <taxon>Desulfuromonadia</taxon>
        <taxon>Geobacterales</taxon>
        <taxon>Geobacteraceae</taxon>
        <taxon>Trichlorobacter</taxon>
    </lineage>
</organism>
<protein>
    <recommendedName>
        <fullName evidence="5">DUF4398 domain-containing protein</fullName>
    </recommendedName>
</protein>
<sequence>MKPVRLCAAVTLLALMPVFSFAADEAGGVKPETTALYQKARDQVTKLNNTPVTKYAPEVVEQAAANIEAAQNGLQQGNDRATRQASELATTQVKLALALTDERIAAEKTAAAQKELAQLEQRLEAILAGKGEKP</sequence>
<gene>
    <name evidence="3" type="ORF">SAMN02745119_00736</name>
</gene>
<evidence type="ECO:0000256" key="1">
    <source>
        <dbReference type="SAM" id="Coils"/>
    </source>
</evidence>
<keyword evidence="1" id="KW-0175">Coiled coil</keyword>
<feature type="coiled-coil region" evidence="1">
    <location>
        <begin position="60"/>
        <end position="129"/>
    </location>
</feature>
<dbReference type="EMBL" id="FUWR01000002">
    <property type="protein sequence ID" value="SJZ48974.1"/>
    <property type="molecule type" value="Genomic_DNA"/>
</dbReference>
<evidence type="ECO:0000256" key="2">
    <source>
        <dbReference type="SAM" id="SignalP"/>
    </source>
</evidence>
<reference evidence="4" key="1">
    <citation type="submission" date="2017-02" db="EMBL/GenBank/DDBJ databases">
        <authorList>
            <person name="Varghese N."/>
            <person name="Submissions S."/>
        </authorList>
    </citation>
    <scope>NUCLEOTIDE SEQUENCE [LARGE SCALE GENOMIC DNA]</scope>
    <source>
        <strain evidence="4">ATCC BAA-34</strain>
    </source>
</reference>
<keyword evidence="2" id="KW-0732">Signal</keyword>
<feature type="chain" id="PRO_5012978797" description="DUF4398 domain-containing protein" evidence="2">
    <location>
        <begin position="23"/>
        <end position="134"/>
    </location>
</feature>
<dbReference type="RefSeq" id="WP_078789030.1">
    <property type="nucleotide sequence ID" value="NZ_FUWR01000002.1"/>
</dbReference>
<evidence type="ECO:0000313" key="3">
    <source>
        <dbReference type="EMBL" id="SJZ48974.1"/>
    </source>
</evidence>
<name>A0A1T4L2M9_9BACT</name>